<dbReference type="InterPro" id="IPR002706">
    <property type="entry name" value="Xrcc1_N"/>
</dbReference>
<dbReference type="KEGG" id="pbi:103062651"/>
<dbReference type="OrthoDB" id="25840at2759"/>
<feature type="compositionally biased region" description="Acidic residues" evidence="1">
    <location>
        <begin position="370"/>
        <end position="381"/>
    </location>
</feature>
<dbReference type="GO" id="GO:0003684">
    <property type="term" value="F:damaged DNA binding"/>
    <property type="evidence" value="ECO:0007669"/>
    <property type="project" value="InterPro"/>
</dbReference>
<sequence>MGLHTSPLQEPQGALTGKGLQVGKRRPRGETPKAFSRAASQGSLDPTWTDAFLSLPPALLRQDPKYPVDNLLLEEEPQPWLCCPSDRSRQLKAELQLEHASCIGYIDVGNCGSAFLQIDVGRSSWPPDQSYLTLLPTTTLMGPADAKLNKNRSGVRMFKEGDLLASAMAEKWDRVRLICSQPFNRHTQFGLFFLRIRTPRDTEDSQADPAASSPCQASPESQAKPWPSRAAFGGTFFPAGPSPSTEEETLLKSQLHRLDQASHHKGLSPPCLSRPARLVLEAAASVRKRAPLLPTGSPPPAARSRKAGRAQRAAERPSAPGPKQEQSARSSRMKTKRRPGSHSSRGRPRNSSRRVGRAHGQRGKPRTREDGEEEEEEEESMSGEGDAALGTCPICAGRFPAQVLPVHASGCGEEVGTARASSSPLWEAWVDCPICQVSFPASEVEGHASSCGEDA</sequence>
<dbReference type="Proteomes" id="UP000695026">
    <property type="component" value="Unplaced"/>
</dbReference>
<feature type="region of interest" description="Disordered" evidence="1">
    <location>
        <begin position="202"/>
        <end position="251"/>
    </location>
</feature>
<proteinExistence type="predicted"/>
<dbReference type="GO" id="GO:0006284">
    <property type="term" value="P:base-excision repair"/>
    <property type="evidence" value="ECO:0007669"/>
    <property type="project" value="TreeGrafter"/>
</dbReference>
<dbReference type="SUPFAM" id="SSF49785">
    <property type="entry name" value="Galactose-binding domain-like"/>
    <property type="match status" value="1"/>
</dbReference>
<evidence type="ECO:0000313" key="4">
    <source>
        <dbReference type="RefSeq" id="XP_015745445.1"/>
    </source>
</evidence>
<dbReference type="GO" id="GO:0000012">
    <property type="term" value="P:single strand break repair"/>
    <property type="evidence" value="ECO:0007669"/>
    <property type="project" value="InterPro"/>
</dbReference>
<dbReference type="RefSeq" id="XP_015745445.1">
    <property type="nucleotide sequence ID" value="XM_015889959.2"/>
</dbReference>
<keyword evidence="3" id="KW-1185">Reference proteome</keyword>
<feature type="compositionally biased region" description="Basic residues" evidence="1">
    <location>
        <begin position="331"/>
        <end position="365"/>
    </location>
</feature>
<dbReference type="GeneID" id="103062651"/>
<dbReference type="Gene3D" id="2.60.120.260">
    <property type="entry name" value="Galactose-binding domain-like"/>
    <property type="match status" value="1"/>
</dbReference>
<name>A0A9F3QV84_PYTBI</name>
<feature type="domain" description="DNA-repair protein Xrcc1 N-terminal" evidence="2">
    <location>
        <begin position="62"/>
        <end position="196"/>
    </location>
</feature>
<dbReference type="OMA" id="LCPICAG"/>
<dbReference type="InterPro" id="IPR008979">
    <property type="entry name" value="Galactose-bd-like_sf"/>
</dbReference>
<evidence type="ECO:0000313" key="3">
    <source>
        <dbReference type="Proteomes" id="UP000695026"/>
    </source>
</evidence>
<dbReference type="AlphaFoldDB" id="A0A9F3QV84"/>
<protein>
    <submittedName>
        <fullName evidence="4">Short transient receptor potential channel 2-like</fullName>
    </submittedName>
</protein>
<gene>
    <name evidence="4" type="primary">LOC103062651</name>
</gene>
<dbReference type="PANTHER" id="PTHR11370">
    <property type="entry name" value="DNA-REPAIR PROTEIN XRCC1"/>
    <property type="match status" value="1"/>
</dbReference>
<accession>A0A9F3QV84</accession>
<dbReference type="FunFam" id="2.60.120.260:FF:000025">
    <property type="entry name" value="DNA repair protein XRCC1 isoform X1"/>
    <property type="match status" value="1"/>
</dbReference>
<dbReference type="PANTHER" id="PTHR11370:SF4">
    <property type="entry name" value="DNA-REPAIR PROTEIN XRCC1 N-TERMINAL DOMAIN-CONTAINING PROTEIN"/>
    <property type="match status" value="1"/>
</dbReference>
<evidence type="ECO:0000259" key="2">
    <source>
        <dbReference type="Pfam" id="PF01834"/>
    </source>
</evidence>
<evidence type="ECO:0000256" key="1">
    <source>
        <dbReference type="SAM" id="MobiDB-lite"/>
    </source>
</evidence>
<feature type="region of interest" description="Disordered" evidence="1">
    <location>
        <begin position="1"/>
        <end position="42"/>
    </location>
</feature>
<dbReference type="Pfam" id="PF01834">
    <property type="entry name" value="XRCC1_N"/>
    <property type="match status" value="1"/>
</dbReference>
<dbReference type="GO" id="GO:0005634">
    <property type="term" value="C:nucleus"/>
    <property type="evidence" value="ECO:0007669"/>
    <property type="project" value="InterPro"/>
</dbReference>
<reference evidence="4" key="1">
    <citation type="submission" date="2025-08" db="UniProtKB">
        <authorList>
            <consortium name="RefSeq"/>
        </authorList>
    </citation>
    <scope>IDENTIFICATION</scope>
    <source>
        <tissue evidence="4">Liver</tissue>
    </source>
</reference>
<organism evidence="3 4">
    <name type="scientific">Python bivittatus</name>
    <name type="common">Burmese python</name>
    <name type="synonym">Python molurus bivittatus</name>
    <dbReference type="NCBI Taxonomy" id="176946"/>
    <lineage>
        <taxon>Eukaryota</taxon>
        <taxon>Metazoa</taxon>
        <taxon>Chordata</taxon>
        <taxon>Craniata</taxon>
        <taxon>Vertebrata</taxon>
        <taxon>Euteleostomi</taxon>
        <taxon>Lepidosauria</taxon>
        <taxon>Squamata</taxon>
        <taxon>Bifurcata</taxon>
        <taxon>Unidentata</taxon>
        <taxon>Episquamata</taxon>
        <taxon>Toxicofera</taxon>
        <taxon>Serpentes</taxon>
        <taxon>Henophidia</taxon>
        <taxon>Pythonidae</taxon>
        <taxon>Python</taxon>
    </lineage>
</organism>
<feature type="region of interest" description="Disordered" evidence="1">
    <location>
        <begin position="289"/>
        <end position="386"/>
    </location>
</feature>